<dbReference type="Pfam" id="PF00704">
    <property type="entry name" value="Glyco_hydro_18"/>
    <property type="match status" value="1"/>
</dbReference>
<sequence length="333" mass="35370">MHLISALGGLSLASVALALPHSRNSRVNANNQVVVYWGQNGGGTIENNDLSTYCTSSSGIDVIVLAFLYEYGQSGTIASGTIGQSCYISTSGEGQQCDALASAIQTCQSAGVEIIMSLGGASGAYSLSSQEQAQEIGQNLWDAYGNSQNSNIPRPFGSTFVNGWDFDIEANSGNEYYQYMIETLRSNFASDLGNTYFITAAPQCPIPEPNMGEIIQAAQFDKLWIQFYNNPYCSPPNAINYDDWKSYIAGTPSANAKLYIGVPAAPDGATGTASGAQYYLDPPALSSLISQYKGDNAWGGVMMWSAGFSDSNVNNGCTYAQDTNHILNTGSSC</sequence>
<dbReference type="PROSITE" id="PS51910">
    <property type="entry name" value="GH18_2"/>
    <property type="match status" value="1"/>
</dbReference>
<comment type="caution">
    <text evidence="5">The sequence shown here is derived from an EMBL/GenBank/DDBJ whole genome shotgun (WGS) entry which is preliminary data.</text>
</comment>
<dbReference type="Proteomes" id="UP000664169">
    <property type="component" value="Unassembled WGS sequence"/>
</dbReference>
<evidence type="ECO:0000313" key="5">
    <source>
        <dbReference type="EMBL" id="CAF9926976.1"/>
    </source>
</evidence>
<dbReference type="AlphaFoldDB" id="A0A8H3FTE3"/>
<evidence type="ECO:0000256" key="2">
    <source>
        <dbReference type="ARBA" id="ARBA00023295"/>
    </source>
</evidence>
<dbReference type="GO" id="GO:0005576">
    <property type="term" value="C:extracellular region"/>
    <property type="evidence" value="ECO:0007669"/>
    <property type="project" value="TreeGrafter"/>
</dbReference>
<name>A0A8H3FTE3_9LECA</name>
<organism evidence="5 6">
    <name type="scientific">Gomphillus americanus</name>
    <dbReference type="NCBI Taxonomy" id="1940652"/>
    <lineage>
        <taxon>Eukaryota</taxon>
        <taxon>Fungi</taxon>
        <taxon>Dikarya</taxon>
        <taxon>Ascomycota</taxon>
        <taxon>Pezizomycotina</taxon>
        <taxon>Lecanoromycetes</taxon>
        <taxon>OSLEUM clade</taxon>
        <taxon>Ostropomycetidae</taxon>
        <taxon>Ostropales</taxon>
        <taxon>Graphidaceae</taxon>
        <taxon>Gomphilloideae</taxon>
        <taxon>Gomphillus</taxon>
    </lineage>
</organism>
<evidence type="ECO:0000259" key="4">
    <source>
        <dbReference type="PROSITE" id="PS51910"/>
    </source>
</evidence>
<dbReference type="SUPFAM" id="SSF51445">
    <property type="entry name" value="(Trans)glycosidases"/>
    <property type="match status" value="1"/>
</dbReference>
<dbReference type="PANTHER" id="PTHR45708">
    <property type="entry name" value="ENDOCHITINASE"/>
    <property type="match status" value="1"/>
</dbReference>
<keyword evidence="6" id="KW-1185">Reference proteome</keyword>
<dbReference type="InterPro" id="IPR001223">
    <property type="entry name" value="Glyco_hydro18_cat"/>
</dbReference>
<feature type="chain" id="PRO_5034141482" evidence="3">
    <location>
        <begin position="19"/>
        <end position="333"/>
    </location>
</feature>
<feature type="signal peptide" evidence="3">
    <location>
        <begin position="1"/>
        <end position="18"/>
    </location>
</feature>
<protein>
    <submittedName>
        <fullName evidence="5">Chitinase 2</fullName>
    </submittedName>
</protein>
<dbReference type="OrthoDB" id="6020543at2759"/>
<dbReference type="PANTHER" id="PTHR45708:SF49">
    <property type="entry name" value="ENDOCHITINASE"/>
    <property type="match status" value="1"/>
</dbReference>
<dbReference type="InterPro" id="IPR050542">
    <property type="entry name" value="Glycosyl_Hydrlase18_Chitinase"/>
</dbReference>
<dbReference type="GO" id="GO:0004568">
    <property type="term" value="F:chitinase activity"/>
    <property type="evidence" value="ECO:0007669"/>
    <property type="project" value="TreeGrafter"/>
</dbReference>
<evidence type="ECO:0000313" key="6">
    <source>
        <dbReference type="Proteomes" id="UP000664169"/>
    </source>
</evidence>
<keyword evidence="1" id="KW-0378">Hydrolase</keyword>
<accession>A0A8H3FTE3</accession>
<dbReference type="GO" id="GO:0005975">
    <property type="term" value="P:carbohydrate metabolic process"/>
    <property type="evidence" value="ECO:0007669"/>
    <property type="project" value="InterPro"/>
</dbReference>
<dbReference type="Gene3D" id="3.20.20.80">
    <property type="entry name" value="Glycosidases"/>
    <property type="match status" value="1"/>
</dbReference>
<gene>
    <name evidence="5" type="primary">CHI2</name>
    <name evidence="5" type="ORF">GOMPHAMPRED_004282</name>
</gene>
<proteinExistence type="predicted"/>
<feature type="domain" description="GH18" evidence="4">
    <location>
        <begin position="31"/>
        <end position="330"/>
    </location>
</feature>
<keyword evidence="2" id="KW-0326">Glycosidase</keyword>
<dbReference type="InterPro" id="IPR017853">
    <property type="entry name" value="GH"/>
</dbReference>
<evidence type="ECO:0000256" key="1">
    <source>
        <dbReference type="ARBA" id="ARBA00022801"/>
    </source>
</evidence>
<evidence type="ECO:0000256" key="3">
    <source>
        <dbReference type="SAM" id="SignalP"/>
    </source>
</evidence>
<dbReference type="EMBL" id="CAJPDQ010000026">
    <property type="protein sequence ID" value="CAF9926976.1"/>
    <property type="molecule type" value="Genomic_DNA"/>
</dbReference>
<keyword evidence="3" id="KW-0732">Signal</keyword>
<reference evidence="5" key="1">
    <citation type="submission" date="2021-03" db="EMBL/GenBank/DDBJ databases">
        <authorList>
            <person name="Tagirdzhanova G."/>
        </authorList>
    </citation>
    <scope>NUCLEOTIDE SEQUENCE</scope>
</reference>